<dbReference type="OrthoDB" id="2674421at2759"/>
<organism evidence="3 4">
    <name type="scientific">Mycena venus</name>
    <dbReference type="NCBI Taxonomy" id="2733690"/>
    <lineage>
        <taxon>Eukaryota</taxon>
        <taxon>Fungi</taxon>
        <taxon>Dikarya</taxon>
        <taxon>Basidiomycota</taxon>
        <taxon>Agaricomycotina</taxon>
        <taxon>Agaricomycetes</taxon>
        <taxon>Agaricomycetidae</taxon>
        <taxon>Agaricales</taxon>
        <taxon>Marasmiineae</taxon>
        <taxon>Mycenaceae</taxon>
        <taxon>Mycena</taxon>
    </lineage>
</organism>
<keyword evidence="4" id="KW-1185">Reference proteome</keyword>
<comment type="caution">
    <text evidence="3">The sequence shown here is derived from an EMBL/GenBank/DDBJ whole genome shotgun (WGS) entry which is preliminary data.</text>
</comment>
<proteinExistence type="predicted"/>
<accession>A0A8H7CFX6</accession>
<evidence type="ECO:0000313" key="4">
    <source>
        <dbReference type="Proteomes" id="UP000620124"/>
    </source>
</evidence>
<evidence type="ECO:0000256" key="1">
    <source>
        <dbReference type="SAM" id="MobiDB-lite"/>
    </source>
</evidence>
<sequence>MVSEAKSEGLLRPTTSNDTGRYERTGLAEPVNMQISRGLFLHSLSDPAYLPLHWSAHIHPEGQLYFCREGSFRVVTEAYLYRPETLDQVTRWIKKIEDLMADKNFPVSGQLELFIKIEDEDCAYYFVDHATRAESWLEDIDTDNLGLPPVVSLSQLHILCEELYWSHVEHFPMHAGLDRNTLDSLVCVFTHAICDQMTSRVSTFPYSQKECEAFVNLLKNSRDHLSDGSIVCTVGKNHPAVFMTEKLTHHPLSPTMELNLYLTNYGQECSRLSRDQAVFYDRDPKAKNQWVSTVASRLSFKTADRYLVQLNDVFVDHLVYSEQWKSMVTGCLQDWRGASHGAFLGLMLHLFFLALTPSPSLAVASASLFVSSLLGSTLMIHRYAPLQGISATEAMDYLEAIQSPTFKFQFVALTFALPHALNLWGTFVMFVNCIFMLATRFGTGFAAGISVVAVLAFLLFQWTTSERFNMSLTSIYDKFRAKFSRNQDDLYTSAV</sequence>
<feature type="transmembrane region" description="Helical" evidence="2">
    <location>
        <begin position="444"/>
        <end position="462"/>
    </location>
</feature>
<gene>
    <name evidence="3" type="ORF">MVEN_02307000</name>
</gene>
<protein>
    <submittedName>
        <fullName evidence="3">Uncharacterized protein</fullName>
    </submittedName>
</protein>
<reference evidence="3" key="1">
    <citation type="submission" date="2020-05" db="EMBL/GenBank/DDBJ databases">
        <title>Mycena genomes resolve the evolution of fungal bioluminescence.</title>
        <authorList>
            <person name="Tsai I.J."/>
        </authorList>
    </citation>
    <scope>NUCLEOTIDE SEQUENCE</scope>
    <source>
        <strain evidence="3">CCC161011</strain>
    </source>
</reference>
<keyword evidence="2" id="KW-1133">Transmembrane helix</keyword>
<evidence type="ECO:0000256" key="2">
    <source>
        <dbReference type="SAM" id="Phobius"/>
    </source>
</evidence>
<feature type="region of interest" description="Disordered" evidence="1">
    <location>
        <begin position="1"/>
        <end position="24"/>
    </location>
</feature>
<name>A0A8H7CFX6_9AGAR</name>
<keyword evidence="2" id="KW-0812">Transmembrane</keyword>
<dbReference type="EMBL" id="JACAZI010000027">
    <property type="protein sequence ID" value="KAF7334018.1"/>
    <property type="molecule type" value="Genomic_DNA"/>
</dbReference>
<dbReference type="Proteomes" id="UP000620124">
    <property type="component" value="Unassembled WGS sequence"/>
</dbReference>
<evidence type="ECO:0000313" key="3">
    <source>
        <dbReference type="EMBL" id="KAF7334018.1"/>
    </source>
</evidence>
<feature type="transmembrane region" description="Helical" evidence="2">
    <location>
        <begin position="410"/>
        <end position="438"/>
    </location>
</feature>
<keyword evidence="2" id="KW-0472">Membrane</keyword>
<dbReference type="AlphaFoldDB" id="A0A8H7CFX6"/>